<gene>
    <name evidence="1" type="ORF">G2W53_027207</name>
</gene>
<dbReference type="Proteomes" id="UP000634136">
    <property type="component" value="Unassembled WGS sequence"/>
</dbReference>
<evidence type="ECO:0000313" key="1">
    <source>
        <dbReference type="EMBL" id="KAF7821752.1"/>
    </source>
</evidence>
<name>A0A834WGC6_9FABA</name>
<organism evidence="1 2">
    <name type="scientific">Senna tora</name>
    <dbReference type="NCBI Taxonomy" id="362788"/>
    <lineage>
        <taxon>Eukaryota</taxon>
        <taxon>Viridiplantae</taxon>
        <taxon>Streptophyta</taxon>
        <taxon>Embryophyta</taxon>
        <taxon>Tracheophyta</taxon>
        <taxon>Spermatophyta</taxon>
        <taxon>Magnoliopsida</taxon>
        <taxon>eudicotyledons</taxon>
        <taxon>Gunneridae</taxon>
        <taxon>Pentapetalae</taxon>
        <taxon>rosids</taxon>
        <taxon>fabids</taxon>
        <taxon>Fabales</taxon>
        <taxon>Fabaceae</taxon>
        <taxon>Caesalpinioideae</taxon>
        <taxon>Cassia clade</taxon>
        <taxon>Senna</taxon>
    </lineage>
</organism>
<evidence type="ECO:0000313" key="2">
    <source>
        <dbReference type="Proteomes" id="UP000634136"/>
    </source>
</evidence>
<comment type="caution">
    <text evidence="1">The sequence shown here is derived from an EMBL/GenBank/DDBJ whole genome shotgun (WGS) entry which is preliminary data.</text>
</comment>
<accession>A0A834WGC6</accession>
<dbReference type="AlphaFoldDB" id="A0A834WGC6"/>
<dbReference type="EMBL" id="JAAIUW010000008">
    <property type="protein sequence ID" value="KAF7821752.1"/>
    <property type="molecule type" value="Genomic_DNA"/>
</dbReference>
<reference evidence="1" key="1">
    <citation type="submission" date="2020-09" db="EMBL/GenBank/DDBJ databases">
        <title>Genome-Enabled Discovery of Anthraquinone Biosynthesis in Senna tora.</title>
        <authorList>
            <person name="Kang S.-H."/>
            <person name="Pandey R.P."/>
            <person name="Lee C.-M."/>
            <person name="Sim J.-S."/>
            <person name="Jeong J.-T."/>
            <person name="Choi B.-S."/>
            <person name="Jung M."/>
            <person name="Ginzburg D."/>
            <person name="Zhao K."/>
            <person name="Won S.Y."/>
            <person name="Oh T.-J."/>
            <person name="Yu Y."/>
            <person name="Kim N.-H."/>
            <person name="Lee O.R."/>
            <person name="Lee T.-H."/>
            <person name="Bashyal P."/>
            <person name="Kim T.-S."/>
            <person name="Lee W.-H."/>
            <person name="Kawkins C."/>
            <person name="Kim C.-K."/>
            <person name="Kim J.S."/>
            <person name="Ahn B.O."/>
            <person name="Rhee S.Y."/>
            <person name="Sohng J.K."/>
        </authorList>
    </citation>
    <scope>NUCLEOTIDE SEQUENCE</scope>
    <source>
        <tissue evidence="1">Leaf</tissue>
    </source>
</reference>
<sequence>MGEEGLPDWVIYPMLGIPEEVDD</sequence>
<proteinExistence type="predicted"/>
<protein>
    <submittedName>
        <fullName evidence="1">Uncharacterized protein</fullName>
    </submittedName>
</protein>
<keyword evidence="2" id="KW-1185">Reference proteome</keyword>